<reference evidence="3" key="1">
    <citation type="submission" date="2019-10" db="EMBL/GenBank/DDBJ databases">
        <title>Streptomyces sp. nov., a novel actinobacterium isolated from alkaline environment.</title>
        <authorList>
            <person name="Golinska P."/>
        </authorList>
    </citation>
    <scope>NUCLEOTIDE SEQUENCE [LARGE SCALE GENOMIC DNA]</scope>
    <source>
        <strain evidence="3">DSM 42108</strain>
    </source>
</reference>
<proteinExistence type="predicted"/>
<keyword evidence="3" id="KW-1185">Reference proteome</keyword>
<name>A0A7W3T2S6_9ACTN</name>
<organism evidence="2 3">
    <name type="scientific">Streptomyces calidiresistens</name>
    <dbReference type="NCBI Taxonomy" id="1485586"/>
    <lineage>
        <taxon>Bacteria</taxon>
        <taxon>Bacillati</taxon>
        <taxon>Actinomycetota</taxon>
        <taxon>Actinomycetes</taxon>
        <taxon>Kitasatosporales</taxon>
        <taxon>Streptomycetaceae</taxon>
        <taxon>Streptomyces</taxon>
    </lineage>
</organism>
<evidence type="ECO:0000256" key="1">
    <source>
        <dbReference type="SAM" id="Phobius"/>
    </source>
</evidence>
<dbReference type="Proteomes" id="UP000530234">
    <property type="component" value="Unassembled WGS sequence"/>
</dbReference>
<dbReference type="RefSeq" id="WP_182662822.1">
    <property type="nucleotide sequence ID" value="NZ_VKHS01000184.1"/>
</dbReference>
<comment type="caution">
    <text evidence="2">The sequence shown here is derived from an EMBL/GenBank/DDBJ whole genome shotgun (WGS) entry which is preliminary data.</text>
</comment>
<protein>
    <submittedName>
        <fullName evidence="2">Uncharacterized protein</fullName>
    </submittedName>
</protein>
<feature type="transmembrane region" description="Helical" evidence="1">
    <location>
        <begin position="7"/>
        <end position="28"/>
    </location>
</feature>
<gene>
    <name evidence="2" type="ORF">FOE67_10270</name>
</gene>
<keyword evidence="1" id="KW-0812">Transmembrane</keyword>
<evidence type="ECO:0000313" key="2">
    <source>
        <dbReference type="EMBL" id="MBB0229889.1"/>
    </source>
</evidence>
<keyword evidence="1" id="KW-1133">Transmembrane helix</keyword>
<feature type="transmembrane region" description="Helical" evidence="1">
    <location>
        <begin position="34"/>
        <end position="51"/>
    </location>
</feature>
<sequence length="136" mass="14724">MDLYLSYLRTAVPVLVGMASGFLTWLRLDIDSEQLLVLVTGIAGLAWYTIWRGLEWVGQRQGWSSVRRLAGWLLGMPAAPSYPVTTLAAVLAAHHATDTPAVIRVDGRTDEELIALIRAAAARDADRASAPREGGP</sequence>
<dbReference type="EMBL" id="VKHS01000184">
    <property type="protein sequence ID" value="MBB0229889.1"/>
    <property type="molecule type" value="Genomic_DNA"/>
</dbReference>
<dbReference type="AlphaFoldDB" id="A0A7W3T2S6"/>
<accession>A0A7W3T2S6</accession>
<evidence type="ECO:0000313" key="3">
    <source>
        <dbReference type="Proteomes" id="UP000530234"/>
    </source>
</evidence>
<keyword evidence="1" id="KW-0472">Membrane</keyword>